<evidence type="ECO:0000256" key="1">
    <source>
        <dbReference type="ARBA" id="ARBA00009981"/>
    </source>
</evidence>
<dbReference type="NCBIfam" id="TIGR01552">
    <property type="entry name" value="phd_fam"/>
    <property type="match status" value="1"/>
</dbReference>
<dbReference type="Pfam" id="PF02604">
    <property type="entry name" value="PhdYeFM_antitox"/>
    <property type="match status" value="1"/>
</dbReference>
<dbReference type="InterPro" id="IPR036165">
    <property type="entry name" value="YefM-like_sf"/>
</dbReference>
<proteinExistence type="inferred from homology"/>
<dbReference type="EMBL" id="LBSV01000003">
    <property type="protein sequence ID" value="KKQ26186.1"/>
    <property type="molecule type" value="Genomic_DNA"/>
</dbReference>
<evidence type="ECO:0000256" key="2">
    <source>
        <dbReference type="RuleBase" id="RU362080"/>
    </source>
</evidence>
<dbReference type="PANTHER" id="PTHR33713:SF10">
    <property type="entry name" value="ANTITOXIN YAFN"/>
    <property type="match status" value="1"/>
</dbReference>
<accession>A0A0G0JDE2</accession>
<gene>
    <name evidence="3" type="ORF">US40_C0003G0038</name>
</gene>
<name>A0A0G0JDE2_9BACT</name>
<comment type="caution">
    <text evidence="3">The sequence shown here is derived from an EMBL/GenBank/DDBJ whole genome shotgun (WGS) entry which is preliminary data.</text>
</comment>
<evidence type="ECO:0000313" key="4">
    <source>
        <dbReference type="Proteomes" id="UP000034917"/>
    </source>
</evidence>
<organism evidence="3 4">
    <name type="scientific">Candidatus Roizmanbacteria bacterium GW2011_GWC2_37_13</name>
    <dbReference type="NCBI Taxonomy" id="1618486"/>
    <lineage>
        <taxon>Bacteria</taxon>
        <taxon>Candidatus Roizmaniibacteriota</taxon>
    </lineage>
</organism>
<dbReference type="Gene3D" id="1.10.1220.170">
    <property type="match status" value="1"/>
</dbReference>
<protein>
    <recommendedName>
        <fullName evidence="2">Antitoxin</fullName>
    </recommendedName>
</protein>
<comment type="similarity">
    <text evidence="1 2">Belongs to the phD/YefM antitoxin family.</text>
</comment>
<dbReference type="InterPro" id="IPR006442">
    <property type="entry name" value="Antitoxin_Phd/YefM"/>
</dbReference>
<comment type="function">
    <text evidence="2">Antitoxin component of a type II toxin-antitoxin (TA) system.</text>
</comment>
<dbReference type="PANTHER" id="PTHR33713">
    <property type="entry name" value="ANTITOXIN YAFN-RELATED"/>
    <property type="match status" value="1"/>
</dbReference>
<dbReference type="InterPro" id="IPR051405">
    <property type="entry name" value="phD/YefM_antitoxin"/>
</dbReference>
<dbReference type="Proteomes" id="UP000034917">
    <property type="component" value="Unassembled WGS sequence"/>
</dbReference>
<dbReference type="AlphaFoldDB" id="A0A0G0JDE2"/>
<sequence length="118" mass="13350">MIQTLPITKAREELTTLVENAKSKLDEYIITVNGSPAAVIISAVEYESWKETNEILADQKLMDAIKKGEEDVKAGRLYDWNDVKKELDSYLLHDVSDKTYGSSKKRAKSDKKKISGRD</sequence>
<dbReference type="Gene3D" id="3.40.1620.10">
    <property type="entry name" value="YefM-like domain"/>
    <property type="match status" value="1"/>
</dbReference>
<dbReference type="SUPFAM" id="SSF143120">
    <property type="entry name" value="YefM-like"/>
    <property type="match status" value="1"/>
</dbReference>
<evidence type="ECO:0000313" key="3">
    <source>
        <dbReference type="EMBL" id="KKQ26186.1"/>
    </source>
</evidence>
<reference evidence="3 4" key="1">
    <citation type="journal article" date="2015" name="Nature">
        <title>rRNA introns, odd ribosomes, and small enigmatic genomes across a large radiation of phyla.</title>
        <authorList>
            <person name="Brown C.T."/>
            <person name="Hug L.A."/>
            <person name="Thomas B.C."/>
            <person name="Sharon I."/>
            <person name="Castelle C.J."/>
            <person name="Singh A."/>
            <person name="Wilkins M.J."/>
            <person name="Williams K.H."/>
            <person name="Banfield J.F."/>
        </authorList>
    </citation>
    <scope>NUCLEOTIDE SEQUENCE [LARGE SCALE GENOMIC DNA]</scope>
</reference>